<accession>A0A3S9PA91</accession>
<dbReference type="InterPro" id="IPR009057">
    <property type="entry name" value="Homeodomain-like_sf"/>
</dbReference>
<dbReference type="KEGG" id="fll:EI427_22750"/>
<gene>
    <name evidence="5" type="ORF">EI427_22750</name>
</gene>
<dbReference type="InterPro" id="IPR053142">
    <property type="entry name" value="PchR_regulatory_protein"/>
</dbReference>
<dbReference type="GO" id="GO:0043565">
    <property type="term" value="F:sequence-specific DNA binding"/>
    <property type="evidence" value="ECO:0007669"/>
    <property type="project" value="InterPro"/>
</dbReference>
<dbReference type="SMART" id="SM00342">
    <property type="entry name" value="HTH_ARAC"/>
    <property type="match status" value="1"/>
</dbReference>
<evidence type="ECO:0000259" key="4">
    <source>
        <dbReference type="PROSITE" id="PS01124"/>
    </source>
</evidence>
<dbReference type="PROSITE" id="PS01124">
    <property type="entry name" value="HTH_ARAC_FAMILY_2"/>
    <property type="match status" value="1"/>
</dbReference>
<reference evidence="5 6" key="1">
    <citation type="submission" date="2018-12" db="EMBL/GenBank/DDBJ databases">
        <title>Flammeovirga pectinis sp. nov., isolated from the gut of the Korean scallop, Patinopecten yessoensis.</title>
        <authorList>
            <person name="Bae J.-W."/>
            <person name="Jeong Y.-S."/>
            <person name="Kang W."/>
        </authorList>
    </citation>
    <scope>NUCLEOTIDE SEQUENCE [LARGE SCALE GENOMIC DNA]</scope>
    <source>
        <strain evidence="5 6">L12M1</strain>
    </source>
</reference>
<protein>
    <submittedName>
        <fullName evidence="5">AraC family transcriptional regulator</fullName>
    </submittedName>
</protein>
<name>A0A3S9PA91_9BACT</name>
<keyword evidence="2" id="KW-0238">DNA-binding</keyword>
<dbReference type="Proteomes" id="UP000267268">
    <property type="component" value="Chromosome 2"/>
</dbReference>
<dbReference type="PANTHER" id="PTHR47893:SF1">
    <property type="entry name" value="REGULATORY PROTEIN PCHR"/>
    <property type="match status" value="1"/>
</dbReference>
<keyword evidence="1" id="KW-0805">Transcription regulation</keyword>
<sequence>MNKDVDILKEWNNLFKGDLKENVLTFDNEIGIGKIEGFCHDERVEILRFNLEMHQEFPIKGDFFEKTDTYIPIFFKEPDFNTQIDLAHRIENSEEVKQLVENGAFSTNSKDSLNFDFYINKPVKFISVRLRNDYYQELINESETLKKLFSPNAPFYVFEEFNALLGSAFLRAFAIKQSSSYKVVLMHSVGIHLAAEFFDKLSQREFLAEENKYPLSTKSVFQARAILTTRWDKELTIDVLARECGLSASRLRTLYKQVFGITIHQFHNDVKLDVGRTMLLEGDKTISMIGVELGFSSASHFTTAFKKKYDITPKEYQNKNKK</sequence>
<evidence type="ECO:0000256" key="2">
    <source>
        <dbReference type="ARBA" id="ARBA00023125"/>
    </source>
</evidence>
<dbReference type="InterPro" id="IPR018060">
    <property type="entry name" value="HTH_AraC"/>
</dbReference>
<dbReference type="Pfam" id="PF12833">
    <property type="entry name" value="HTH_18"/>
    <property type="match status" value="1"/>
</dbReference>
<dbReference type="RefSeq" id="WP_126619367.1">
    <property type="nucleotide sequence ID" value="NZ_CP034563.1"/>
</dbReference>
<dbReference type="InterPro" id="IPR020449">
    <property type="entry name" value="Tscrpt_reg_AraC-type_HTH"/>
</dbReference>
<keyword evidence="3" id="KW-0804">Transcription</keyword>
<evidence type="ECO:0000256" key="3">
    <source>
        <dbReference type="ARBA" id="ARBA00023163"/>
    </source>
</evidence>
<proteinExistence type="predicted"/>
<dbReference type="InterPro" id="IPR018062">
    <property type="entry name" value="HTH_AraC-typ_CS"/>
</dbReference>
<dbReference type="GO" id="GO:0003700">
    <property type="term" value="F:DNA-binding transcription factor activity"/>
    <property type="evidence" value="ECO:0007669"/>
    <property type="project" value="InterPro"/>
</dbReference>
<feature type="domain" description="HTH araC/xylS-type" evidence="4">
    <location>
        <begin position="221"/>
        <end position="319"/>
    </location>
</feature>
<dbReference type="Gene3D" id="1.10.10.60">
    <property type="entry name" value="Homeodomain-like"/>
    <property type="match status" value="1"/>
</dbReference>
<dbReference type="PANTHER" id="PTHR47893">
    <property type="entry name" value="REGULATORY PROTEIN PCHR"/>
    <property type="match status" value="1"/>
</dbReference>
<dbReference type="AlphaFoldDB" id="A0A3S9PA91"/>
<keyword evidence="6" id="KW-1185">Reference proteome</keyword>
<evidence type="ECO:0000256" key="1">
    <source>
        <dbReference type="ARBA" id="ARBA00023015"/>
    </source>
</evidence>
<evidence type="ECO:0000313" key="5">
    <source>
        <dbReference type="EMBL" id="AZQ65043.1"/>
    </source>
</evidence>
<dbReference type="SUPFAM" id="SSF46689">
    <property type="entry name" value="Homeodomain-like"/>
    <property type="match status" value="2"/>
</dbReference>
<dbReference type="PRINTS" id="PR00032">
    <property type="entry name" value="HTHARAC"/>
</dbReference>
<dbReference type="PROSITE" id="PS00041">
    <property type="entry name" value="HTH_ARAC_FAMILY_1"/>
    <property type="match status" value="1"/>
</dbReference>
<evidence type="ECO:0000313" key="6">
    <source>
        <dbReference type="Proteomes" id="UP000267268"/>
    </source>
</evidence>
<dbReference type="OrthoDB" id="799767at2"/>
<organism evidence="5 6">
    <name type="scientific">Flammeovirga pectinis</name>
    <dbReference type="NCBI Taxonomy" id="2494373"/>
    <lineage>
        <taxon>Bacteria</taxon>
        <taxon>Pseudomonadati</taxon>
        <taxon>Bacteroidota</taxon>
        <taxon>Cytophagia</taxon>
        <taxon>Cytophagales</taxon>
        <taxon>Flammeovirgaceae</taxon>
        <taxon>Flammeovirga</taxon>
    </lineage>
</organism>
<dbReference type="EMBL" id="CP034563">
    <property type="protein sequence ID" value="AZQ65043.1"/>
    <property type="molecule type" value="Genomic_DNA"/>
</dbReference>